<protein>
    <recommendedName>
        <fullName evidence="4 17">NADH-ubiquinone oxidoreductase chain 2</fullName>
        <ecNumber evidence="3 17">7.1.1.2</ecNumber>
    </recommendedName>
</protein>
<keyword evidence="15 17" id="KW-0472">Membrane</keyword>
<evidence type="ECO:0000256" key="14">
    <source>
        <dbReference type="ARBA" id="ARBA00023128"/>
    </source>
</evidence>
<evidence type="ECO:0000256" key="13">
    <source>
        <dbReference type="ARBA" id="ARBA00023075"/>
    </source>
</evidence>
<proteinExistence type="inferred from homology"/>
<feature type="transmembrane region" description="Helical" evidence="17">
    <location>
        <begin position="325"/>
        <end position="346"/>
    </location>
</feature>
<evidence type="ECO:0000256" key="18">
    <source>
        <dbReference type="SAM" id="SignalP"/>
    </source>
</evidence>
<organism evidence="21">
    <name type="scientific">Pempheris schwenkii</name>
    <name type="common">black-stripe sweeper</name>
    <dbReference type="NCBI Taxonomy" id="463600"/>
    <lineage>
        <taxon>Eukaryota</taxon>
        <taxon>Metazoa</taxon>
        <taxon>Chordata</taxon>
        <taxon>Craniata</taxon>
        <taxon>Vertebrata</taxon>
        <taxon>Euteleostomi</taxon>
        <taxon>Actinopterygii</taxon>
        <taxon>Neopterygii</taxon>
        <taxon>Teleostei</taxon>
        <taxon>Neoteleostei</taxon>
        <taxon>Acanthomorphata</taxon>
        <taxon>Eupercaria</taxon>
        <taxon>Acropomatiformes</taxon>
        <taxon>Pempheridae</taxon>
        <taxon>Pempheris</taxon>
    </lineage>
</organism>
<dbReference type="InterPro" id="IPR050175">
    <property type="entry name" value="Complex_I_Subunit_2"/>
</dbReference>
<feature type="transmembrane region" description="Helical" evidence="17">
    <location>
        <begin position="238"/>
        <end position="260"/>
    </location>
</feature>
<keyword evidence="5" id="KW-0813">Transport</keyword>
<comment type="subcellular location">
    <subcellularLocation>
        <location evidence="1 17">Mitochondrion inner membrane</location>
        <topology evidence="1 17">Multi-pass membrane protein</topology>
    </subcellularLocation>
</comment>
<comment type="catalytic activity">
    <reaction evidence="16 17">
        <text>a ubiquinone + NADH + 5 H(+)(in) = a ubiquinol + NAD(+) + 4 H(+)(out)</text>
        <dbReference type="Rhea" id="RHEA:29091"/>
        <dbReference type="Rhea" id="RHEA-COMP:9565"/>
        <dbReference type="Rhea" id="RHEA-COMP:9566"/>
        <dbReference type="ChEBI" id="CHEBI:15378"/>
        <dbReference type="ChEBI" id="CHEBI:16389"/>
        <dbReference type="ChEBI" id="CHEBI:17976"/>
        <dbReference type="ChEBI" id="CHEBI:57540"/>
        <dbReference type="ChEBI" id="CHEBI:57945"/>
        <dbReference type="EC" id="7.1.1.2"/>
    </reaction>
</comment>
<dbReference type="GO" id="GO:0005743">
    <property type="term" value="C:mitochondrial inner membrane"/>
    <property type="evidence" value="ECO:0007669"/>
    <property type="project" value="UniProtKB-SubCell"/>
</dbReference>
<dbReference type="InterPro" id="IPR003917">
    <property type="entry name" value="NADH_UbQ_OxRdtase_chain2"/>
</dbReference>
<keyword evidence="10 17" id="KW-0249">Electron transport</keyword>
<evidence type="ECO:0000256" key="7">
    <source>
        <dbReference type="ARBA" id="ARBA00022692"/>
    </source>
</evidence>
<keyword evidence="7 17" id="KW-0812">Transmembrane</keyword>
<evidence type="ECO:0000256" key="8">
    <source>
        <dbReference type="ARBA" id="ARBA00022792"/>
    </source>
</evidence>
<feature type="signal peptide" evidence="18">
    <location>
        <begin position="1"/>
        <end position="20"/>
    </location>
</feature>
<dbReference type="Pfam" id="PF06444">
    <property type="entry name" value="NADH_dehy_S2_C"/>
    <property type="match status" value="1"/>
</dbReference>
<feature type="chain" id="PRO_5002125156" description="NADH-ubiquinone oxidoreductase chain 2" evidence="18">
    <location>
        <begin position="21"/>
        <end position="348"/>
    </location>
</feature>
<dbReference type="EMBL" id="AB355922">
    <property type="protein sequence ID" value="BAQ20943.1"/>
    <property type="molecule type" value="Genomic_DNA"/>
</dbReference>
<dbReference type="AlphaFoldDB" id="A0A0B6VJT3"/>
<evidence type="ECO:0000259" key="20">
    <source>
        <dbReference type="Pfam" id="PF06444"/>
    </source>
</evidence>
<keyword evidence="6 17" id="KW-0679">Respiratory chain</keyword>
<dbReference type="GO" id="GO:0006120">
    <property type="term" value="P:mitochondrial electron transport, NADH to ubiquinone"/>
    <property type="evidence" value="ECO:0007669"/>
    <property type="project" value="InterPro"/>
</dbReference>
<evidence type="ECO:0000256" key="12">
    <source>
        <dbReference type="ARBA" id="ARBA00023027"/>
    </source>
</evidence>
<accession>A0A0B6VJT3</accession>
<dbReference type="InterPro" id="IPR001750">
    <property type="entry name" value="ND/Mrp_TM"/>
</dbReference>
<geneLocation type="mitochondrion" evidence="21"/>
<evidence type="ECO:0000256" key="17">
    <source>
        <dbReference type="RuleBase" id="RU003403"/>
    </source>
</evidence>
<feature type="transmembrane region" description="Helical" evidence="17">
    <location>
        <begin position="272"/>
        <end position="293"/>
    </location>
</feature>
<evidence type="ECO:0000259" key="19">
    <source>
        <dbReference type="Pfam" id="PF00361"/>
    </source>
</evidence>
<dbReference type="PANTHER" id="PTHR46552:SF1">
    <property type="entry name" value="NADH-UBIQUINONE OXIDOREDUCTASE CHAIN 2"/>
    <property type="match status" value="1"/>
</dbReference>
<comment type="function">
    <text evidence="17">Core subunit of the mitochondrial membrane respiratory chain NADH dehydrogenase (Complex I) which catalyzes electron transfer from NADH through the respiratory chain, using ubiquinone as an electron acceptor. Essential for the catalytic activity and assembly of complex I.</text>
</comment>
<keyword evidence="9 17" id="KW-1278">Translocase</keyword>
<evidence type="ECO:0000256" key="9">
    <source>
        <dbReference type="ARBA" id="ARBA00022967"/>
    </source>
</evidence>
<keyword evidence="14 17" id="KW-0496">Mitochondrion</keyword>
<evidence type="ECO:0000256" key="1">
    <source>
        <dbReference type="ARBA" id="ARBA00004448"/>
    </source>
</evidence>
<dbReference type="PANTHER" id="PTHR46552">
    <property type="entry name" value="NADH-UBIQUINONE OXIDOREDUCTASE CHAIN 2"/>
    <property type="match status" value="1"/>
</dbReference>
<dbReference type="GO" id="GO:0008137">
    <property type="term" value="F:NADH dehydrogenase (ubiquinone) activity"/>
    <property type="evidence" value="ECO:0007669"/>
    <property type="project" value="UniProtKB-EC"/>
</dbReference>
<feature type="transmembrane region" description="Helical" evidence="17">
    <location>
        <begin position="201"/>
        <end position="218"/>
    </location>
</feature>
<dbReference type="PRINTS" id="PR01436">
    <property type="entry name" value="NADHDHGNASE2"/>
</dbReference>
<evidence type="ECO:0000313" key="21">
    <source>
        <dbReference type="EMBL" id="BAQ20943.1"/>
    </source>
</evidence>
<keyword evidence="8 17" id="KW-0999">Mitochondrion inner membrane</keyword>
<keyword evidence="13 17" id="KW-0830">Ubiquinone</keyword>
<feature type="domain" description="NADH:quinone oxidoreductase/Mrp antiporter transmembrane" evidence="19">
    <location>
        <begin position="24"/>
        <end position="287"/>
    </location>
</feature>
<dbReference type="CTD" id="4536"/>
<evidence type="ECO:0000256" key="3">
    <source>
        <dbReference type="ARBA" id="ARBA00012944"/>
    </source>
</evidence>
<evidence type="ECO:0000256" key="15">
    <source>
        <dbReference type="ARBA" id="ARBA00023136"/>
    </source>
</evidence>
<reference evidence="21" key="1">
    <citation type="journal article" date="2016" name="BMC Genomics">
        <title>Structure and variation of the mitochondrial genome of fishes.</title>
        <authorList>
            <person name="Satoh T.P."/>
            <person name="Miya M."/>
            <person name="Mabuchi K."/>
            <person name="Nishida M."/>
        </authorList>
    </citation>
    <scope>NUCLEOTIDE SEQUENCE</scope>
</reference>
<feature type="domain" description="NADH dehydrogenase subunit 2 C-terminal" evidence="20">
    <location>
        <begin position="289"/>
        <end position="342"/>
    </location>
</feature>
<dbReference type="Pfam" id="PF00361">
    <property type="entry name" value="Proton_antipo_M"/>
    <property type="match status" value="1"/>
</dbReference>
<dbReference type="EC" id="7.1.1.2" evidence="3 17"/>
<comment type="similarity">
    <text evidence="2 17">Belongs to the complex I subunit 2 family.</text>
</comment>
<feature type="transmembrane region" description="Helical" evidence="17">
    <location>
        <begin position="127"/>
        <end position="146"/>
    </location>
</feature>
<gene>
    <name evidence="21" type="primary">ND2</name>
</gene>
<keyword evidence="18" id="KW-0732">Signal</keyword>
<evidence type="ECO:0000256" key="5">
    <source>
        <dbReference type="ARBA" id="ARBA00022448"/>
    </source>
</evidence>
<evidence type="ECO:0000256" key="11">
    <source>
        <dbReference type="ARBA" id="ARBA00022989"/>
    </source>
</evidence>
<evidence type="ECO:0000256" key="6">
    <source>
        <dbReference type="ARBA" id="ARBA00022660"/>
    </source>
</evidence>
<dbReference type="GeneID" id="22909882"/>
<evidence type="ECO:0000256" key="4">
    <source>
        <dbReference type="ARBA" id="ARBA00021008"/>
    </source>
</evidence>
<sequence length="348" mass="37498">MHPALMVIMALGLLLGTTLALSTSHWLIAWMGLEINTIAILPLLANKFHPRSIEATVKYFLVQAAAASVLLFAVITNAWLTGEWSVELTPHPIASNLMILAFAVKLGLAPLHLWMPEVLQALDLTTGLILATWQKLAPFALLLYLAPSKSGLLIGLGLASALIGGCGGLNQTQLRKLLAYSSIAHFGWMVLIMQFSPALSMMTFFLYLLMTAAAFLTFKMARATTINQLALSSSKYPILTALTPLTLLSLAGLPPLTGFAPKWLIVQELVKQGLPVVATLAIMSALFSLYFYLRLAYAMAMTLPPNTMAGIPHWRLLPPNASLPLAAFTAATLFLLPLTPGLLALMTP</sequence>
<name>A0A0B6VJT3_9TELE</name>
<keyword evidence="12 17" id="KW-0520">NAD</keyword>
<feature type="transmembrane region" description="Helical" evidence="17">
    <location>
        <begin position="152"/>
        <end position="170"/>
    </location>
</feature>
<feature type="transmembrane region" description="Helical" evidence="17">
    <location>
        <begin position="60"/>
        <end position="81"/>
    </location>
</feature>
<evidence type="ECO:0000256" key="10">
    <source>
        <dbReference type="ARBA" id="ARBA00022982"/>
    </source>
</evidence>
<feature type="transmembrane region" description="Helical" evidence="17">
    <location>
        <begin position="93"/>
        <end position="115"/>
    </location>
</feature>
<evidence type="ECO:0000256" key="2">
    <source>
        <dbReference type="ARBA" id="ARBA00007012"/>
    </source>
</evidence>
<dbReference type="InterPro" id="IPR010933">
    <property type="entry name" value="NADH_DH_su2_C"/>
</dbReference>
<dbReference type="RefSeq" id="YP_009116616.1">
    <property type="nucleotide sequence ID" value="NC_026237.1"/>
</dbReference>
<evidence type="ECO:0000256" key="16">
    <source>
        <dbReference type="ARBA" id="ARBA00049551"/>
    </source>
</evidence>
<keyword evidence="11 17" id="KW-1133">Transmembrane helix</keyword>